<name>A0A9X4KHX5_9BACL</name>
<evidence type="ECO:0000256" key="1">
    <source>
        <dbReference type="SAM" id="MobiDB-lite"/>
    </source>
</evidence>
<dbReference type="Gene3D" id="3.20.20.450">
    <property type="entry name" value="EAL domain"/>
    <property type="match status" value="1"/>
</dbReference>
<reference evidence="3 4" key="1">
    <citation type="submission" date="2022-10" db="EMBL/GenBank/DDBJ databases">
        <title>Comparative genomic analysis of Cohnella hashimotonis sp. nov., isolated from the International Space Station.</title>
        <authorList>
            <person name="Simpson A."/>
            <person name="Venkateswaran K."/>
        </authorList>
    </citation>
    <scope>NUCLEOTIDE SEQUENCE [LARGE SCALE GENOMIC DNA]</scope>
    <source>
        <strain evidence="3 4">DSM 18997</strain>
    </source>
</reference>
<evidence type="ECO:0000313" key="3">
    <source>
        <dbReference type="EMBL" id="MDG0792477.1"/>
    </source>
</evidence>
<dbReference type="InterPro" id="IPR035919">
    <property type="entry name" value="EAL_sf"/>
</dbReference>
<dbReference type="SMART" id="SM00052">
    <property type="entry name" value="EAL"/>
    <property type="match status" value="1"/>
</dbReference>
<dbReference type="InterPro" id="IPR035965">
    <property type="entry name" value="PAS-like_dom_sf"/>
</dbReference>
<sequence>MKRQVRRTGTDSKNGCDRMVQERAETPQVKQFVQSARMMFEHHSEPAWWVDVNGILLGGNEAFHVLFGRPSKDSNEFHLNRMVAKRDLLRATRCMLKAKAGRAQPVEAACIGKDGGETAMSITFVPVYADRALVGIYGLATPLARDSAAGMDAAESAAGRAAALAGAPLVEALSRAIDQDQFLVYYQPHLDIRTGRIVGTEALLRWRHPERGIVAPSDFIPAAEASKLILPIGEWVLRTACAQNKAWQDQGAGPLTIAVNLSPRQFEQDHVVDMVGRVLADTGLEAAVSGAGDHRRHDDGRGAFDRHAEGA</sequence>
<protein>
    <submittedName>
        <fullName evidence="3">EAL domain-containing protein</fullName>
    </submittedName>
</protein>
<dbReference type="SUPFAM" id="SSF55785">
    <property type="entry name" value="PYP-like sensor domain (PAS domain)"/>
    <property type="match status" value="1"/>
</dbReference>
<evidence type="ECO:0000313" key="4">
    <source>
        <dbReference type="Proteomes" id="UP001153387"/>
    </source>
</evidence>
<comment type="caution">
    <text evidence="3">The sequence shown here is derived from an EMBL/GenBank/DDBJ whole genome shotgun (WGS) entry which is preliminary data.</text>
</comment>
<dbReference type="InterPro" id="IPR001633">
    <property type="entry name" value="EAL_dom"/>
</dbReference>
<feature type="compositionally biased region" description="Basic and acidic residues" evidence="1">
    <location>
        <begin position="292"/>
        <end position="311"/>
    </location>
</feature>
<dbReference type="Gene3D" id="3.30.450.20">
    <property type="entry name" value="PAS domain"/>
    <property type="match status" value="1"/>
</dbReference>
<dbReference type="InterPro" id="IPR052155">
    <property type="entry name" value="Biofilm_reg_signaling"/>
</dbReference>
<gene>
    <name evidence="3" type="ORF">OMP38_17530</name>
</gene>
<evidence type="ECO:0000259" key="2">
    <source>
        <dbReference type="PROSITE" id="PS50883"/>
    </source>
</evidence>
<dbReference type="RefSeq" id="WP_277566274.1">
    <property type="nucleotide sequence ID" value="NZ_JAPDHZ010000003.1"/>
</dbReference>
<feature type="domain" description="EAL" evidence="2">
    <location>
        <begin position="166"/>
        <end position="311"/>
    </location>
</feature>
<dbReference type="AlphaFoldDB" id="A0A9X4KHX5"/>
<dbReference type="EMBL" id="JAPDHZ010000003">
    <property type="protein sequence ID" value="MDG0792477.1"/>
    <property type="molecule type" value="Genomic_DNA"/>
</dbReference>
<dbReference type="Pfam" id="PF00563">
    <property type="entry name" value="EAL"/>
    <property type="match status" value="1"/>
</dbReference>
<dbReference type="Proteomes" id="UP001153387">
    <property type="component" value="Unassembled WGS sequence"/>
</dbReference>
<proteinExistence type="predicted"/>
<keyword evidence="4" id="KW-1185">Reference proteome</keyword>
<organism evidence="3 4">
    <name type="scientific">Cohnella ginsengisoli</name>
    <dbReference type="NCBI Taxonomy" id="425004"/>
    <lineage>
        <taxon>Bacteria</taxon>
        <taxon>Bacillati</taxon>
        <taxon>Bacillota</taxon>
        <taxon>Bacilli</taxon>
        <taxon>Bacillales</taxon>
        <taxon>Paenibacillaceae</taxon>
        <taxon>Cohnella</taxon>
    </lineage>
</organism>
<dbReference type="PANTHER" id="PTHR44757">
    <property type="entry name" value="DIGUANYLATE CYCLASE DGCP"/>
    <property type="match status" value="1"/>
</dbReference>
<feature type="region of interest" description="Disordered" evidence="1">
    <location>
        <begin position="289"/>
        <end position="311"/>
    </location>
</feature>
<dbReference type="PROSITE" id="PS50883">
    <property type="entry name" value="EAL"/>
    <property type="match status" value="1"/>
</dbReference>
<dbReference type="SUPFAM" id="SSF141868">
    <property type="entry name" value="EAL domain-like"/>
    <property type="match status" value="1"/>
</dbReference>
<accession>A0A9X4KHX5</accession>
<dbReference type="CDD" id="cd01948">
    <property type="entry name" value="EAL"/>
    <property type="match status" value="1"/>
</dbReference>
<dbReference type="PANTHER" id="PTHR44757:SF2">
    <property type="entry name" value="BIOFILM ARCHITECTURE MAINTENANCE PROTEIN MBAA"/>
    <property type="match status" value="1"/>
</dbReference>